<protein>
    <submittedName>
        <fullName evidence="2">Uncharacterized protein</fullName>
    </submittedName>
</protein>
<dbReference type="STRING" id="593117.TGAM_0772"/>
<organism evidence="2 3">
    <name type="scientific">Thermococcus gammatolerans (strain DSM 15229 / JCM 11827 / EJ3)</name>
    <dbReference type="NCBI Taxonomy" id="593117"/>
    <lineage>
        <taxon>Archaea</taxon>
        <taxon>Methanobacteriati</taxon>
        <taxon>Methanobacteriota</taxon>
        <taxon>Thermococci</taxon>
        <taxon>Thermococcales</taxon>
        <taxon>Thermococcaceae</taxon>
        <taxon>Thermococcus</taxon>
    </lineage>
</organism>
<keyword evidence="1" id="KW-0812">Transmembrane</keyword>
<keyword evidence="1" id="KW-1133">Transmembrane helix</keyword>
<keyword evidence="1" id="KW-0472">Membrane</keyword>
<evidence type="ECO:0000256" key="1">
    <source>
        <dbReference type="SAM" id="Phobius"/>
    </source>
</evidence>
<accession>C5A4W2</accession>
<gene>
    <name evidence="2" type="ordered locus">TGAM_0772</name>
</gene>
<dbReference type="Proteomes" id="UP000001488">
    <property type="component" value="Chromosome"/>
</dbReference>
<dbReference type="eggNOG" id="arCOG05790">
    <property type="taxonomic scope" value="Archaea"/>
</dbReference>
<dbReference type="PaxDb" id="593117-TGAM_0772"/>
<evidence type="ECO:0000313" key="3">
    <source>
        <dbReference type="Proteomes" id="UP000001488"/>
    </source>
</evidence>
<keyword evidence="3" id="KW-1185">Reference proteome</keyword>
<feature type="transmembrane region" description="Helical" evidence="1">
    <location>
        <begin position="99"/>
        <end position="117"/>
    </location>
</feature>
<evidence type="ECO:0000313" key="2">
    <source>
        <dbReference type="EMBL" id="ACS33274.1"/>
    </source>
</evidence>
<dbReference type="RefSeq" id="WP_015858392.1">
    <property type="nucleotide sequence ID" value="NC_012804.1"/>
</dbReference>
<proteinExistence type="predicted"/>
<dbReference type="KEGG" id="tga:TGAM_0772"/>
<reference evidence="2 3" key="1">
    <citation type="journal article" date="2007" name="Genome Biol.">
        <title>Genome analysis and genome-wide proteomics of Thermococcus gammatolerans, the most radioresistant organism known amongst the Archaea.</title>
        <authorList>
            <person name="Zivanovic Y."/>
            <person name="Armengaud J."/>
            <person name="Lagorce A."/>
            <person name="Leplat C."/>
            <person name="Guerin P."/>
            <person name="Dutertre M."/>
            <person name="Anthouard V."/>
            <person name="Forterre P."/>
            <person name="Wincker P."/>
            <person name="Confalonieri F."/>
        </authorList>
    </citation>
    <scope>NUCLEOTIDE SEQUENCE [LARGE SCALE GENOMIC DNA]</scope>
    <source>
        <strain evidence="3">DSM 15229 / JCM 11827 / EJ3</strain>
    </source>
</reference>
<sequence>MPSEGIRDSVEVALELDEREVYSHIAHESAEDIRRIISSIDAERAQKKGFLVYYHDDWDSLIRERIRKGKRHTAFDFYNPALLDIWEAKVEELKDVRKAKYFLLSLIGIGVIFSITAGLLFSWYFVLPGLGLLPLVLWVLDRAREKSDLIYHQLTQFFIDEMRALLSRYNLNPERYRFKLFNDDYFGVRRIKIGRESFAIAEPLNDVE</sequence>
<name>C5A4W2_THEGJ</name>
<dbReference type="GeneID" id="7987746"/>
<dbReference type="OrthoDB" id="86127at2157"/>
<dbReference type="EMBL" id="CP001398">
    <property type="protein sequence ID" value="ACS33274.1"/>
    <property type="molecule type" value="Genomic_DNA"/>
</dbReference>
<dbReference type="AlphaFoldDB" id="C5A4W2"/>
<dbReference type="HOGENOM" id="CLU_1313180_0_0_2"/>
<dbReference type="PATRIC" id="fig|593117.10.peg.769"/>